<dbReference type="PANTHER" id="PTHR46082:SF11">
    <property type="entry name" value="AAA+ ATPASE DOMAIN-CONTAINING PROTEIN-RELATED"/>
    <property type="match status" value="1"/>
</dbReference>
<dbReference type="AlphaFoldDB" id="A0AAN6NKT9"/>
<name>A0AAN6NKT9_9PEZI</name>
<evidence type="ECO:0000313" key="3">
    <source>
        <dbReference type="Proteomes" id="UP001303222"/>
    </source>
</evidence>
<reference evidence="2" key="1">
    <citation type="journal article" date="2023" name="Mol. Phylogenet. Evol.">
        <title>Genome-scale phylogeny and comparative genomics of the fungal order Sordariales.</title>
        <authorList>
            <person name="Hensen N."/>
            <person name="Bonometti L."/>
            <person name="Westerberg I."/>
            <person name="Brannstrom I.O."/>
            <person name="Guillou S."/>
            <person name="Cros-Aarteil S."/>
            <person name="Calhoun S."/>
            <person name="Haridas S."/>
            <person name="Kuo A."/>
            <person name="Mondo S."/>
            <person name="Pangilinan J."/>
            <person name="Riley R."/>
            <person name="LaButti K."/>
            <person name="Andreopoulos B."/>
            <person name="Lipzen A."/>
            <person name="Chen C."/>
            <person name="Yan M."/>
            <person name="Daum C."/>
            <person name="Ng V."/>
            <person name="Clum A."/>
            <person name="Steindorff A."/>
            <person name="Ohm R.A."/>
            <person name="Martin F."/>
            <person name="Silar P."/>
            <person name="Natvig D.O."/>
            <person name="Lalanne C."/>
            <person name="Gautier V."/>
            <person name="Ament-Velasquez S.L."/>
            <person name="Kruys A."/>
            <person name="Hutchinson M.I."/>
            <person name="Powell A.J."/>
            <person name="Barry K."/>
            <person name="Miller A.N."/>
            <person name="Grigoriev I.V."/>
            <person name="Debuchy R."/>
            <person name="Gladieux P."/>
            <person name="Hiltunen Thoren M."/>
            <person name="Johannesson H."/>
        </authorList>
    </citation>
    <scope>NUCLEOTIDE SEQUENCE</scope>
    <source>
        <strain evidence="2">CBS 626.80</strain>
    </source>
</reference>
<evidence type="ECO:0000313" key="2">
    <source>
        <dbReference type="EMBL" id="KAK3946934.1"/>
    </source>
</evidence>
<dbReference type="Proteomes" id="UP001303222">
    <property type="component" value="Unassembled WGS sequence"/>
</dbReference>
<dbReference type="InterPro" id="IPR053137">
    <property type="entry name" value="NLR-like"/>
</dbReference>
<dbReference type="PANTHER" id="PTHR46082">
    <property type="entry name" value="ATP/GTP-BINDING PROTEIN-RELATED"/>
    <property type="match status" value="1"/>
</dbReference>
<dbReference type="Gene3D" id="3.40.50.1580">
    <property type="entry name" value="Nucleoside phosphorylase domain"/>
    <property type="match status" value="1"/>
</dbReference>
<dbReference type="GO" id="GO:0003824">
    <property type="term" value="F:catalytic activity"/>
    <property type="evidence" value="ECO:0007669"/>
    <property type="project" value="InterPro"/>
</dbReference>
<keyword evidence="3" id="KW-1185">Reference proteome</keyword>
<dbReference type="GO" id="GO:0009116">
    <property type="term" value="P:nucleoside metabolic process"/>
    <property type="evidence" value="ECO:0007669"/>
    <property type="project" value="InterPro"/>
</dbReference>
<evidence type="ECO:0000259" key="1">
    <source>
        <dbReference type="Pfam" id="PF01048"/>
    </source>
</evidence>
<feature type="domain" description="Nucleoside phosphorylase" evidence="1">
    <location>
        <begin position="22"/>
        <end position="313"/>
    </location>
</feature>
<proteinExistence type="predicted"/>
<organism evidence="2 3">
    <name type="scientific">Pseudoneurospora amorphoporcata</name>
    <dbReference type="NCBI Taxonomy" id="241081"/>
    <lineage>
        <taxon>Eukaryota</taxon>
        <taxon>Fungi</taxon>
        <taxon>Dikarya</taxon>
        <taxon>Ascomycota</taxon>
        <taxon>Pezizomycotina</taxon>
        <taxon>Sordariomycetes</taxon>
        <taxon>Sordariomycetidae</taxon>
        <taxon>Sordariales</taxon>
        <taxon>Sordariaceae</taxon>
        <taxon>Pseudoneurospora</taxon>
    </lineage>
</organism>
<dbReference type="Pfam" id="PF01048">
    <property type="entry name" value="PNP_UDP_1"/>
    <property type="match status" value="1"/>
</dbReference>
<reference evidence="2" key="2">
    <citation type="submission" date="2023-06" db="EMBL/GenBank/DDBJ databases">
        <authorList>
            <consortium name="Lawrence Berkeley National Laboratory"/>
            <person name="Mondo S.J."/>
            <person name="Hensen N."/>
            <person name="Bonometti L."/>
            <person name="Westerberg I."/>
            <person name="Brannstrom I.O."/>
            <person name="Guillou S."/>
            <person name="Cros-Aarteil S."/>
            <person name="Calhoun S."/>
            <person name="Haridas S."/>
            <person name="Kuo A."/>
            <person name="Pangilinan J."/>
            <person name="Riley R."/>
            <person name="Labutti K."/>
            <person name="Andreopoulos B."/>
            <person name="Lipzen A."/>
            <person name="Chen C."/>
            <person name="Yanf M."/>
            <person name="Daum C."/>
            <person name="Ng V."/>
            <person name="Clum A."/>
            <person name="Steindorff A."/>
            <person name="Ohm R."/>
            <person name="Martin F."/>
            <person name="Silar P."/>
            <person name="Natvig D."/>
            <person name="Lalanne C."/>
            <person name="Gautier V."/>
            <person name="Ament-Velasquez S.L."/>
            <person name="Kruys A."/>
            <person name="Hutchinson M.I."/>
            <person name="Powell A.J."/>
            <person name="Barry K."/>
            <person name="Miller A.N."/>
            <person name="Grigoriev I.V."/>
            <person name="Debuchy R."/>
            <person name="Gladieux P."/>
            <person name="Thoren M.H."/>
            <person name="Johannesson H."/>
        </authorList>
    </citation>
    <scope>NUCLEOTIDE SEQUENCE</scope>
    <source>
        <strain evidence="2">CBS 626.80</strain>
    </source>
</reference>
<sequence>MSTIAHMDPSHDTSRYTVGWIAPLPLELTAAVGMLEDPTTMEVPDDDVLYHVGRIGSHFVVMVVCPRMGIEPAATALANMRRSFPNIKHILVVGIAGGMPCYGPDLQEQIVLGDVVVGVPQQGRGGVTHYEFGAWEGQNELTVKEHTLHPSAALLTAVNNLRSVHMQVTGSKIPRYLEELRRGLNERSRQAYEDPGAEYDHLFEDSYLHTDRGRFCQGLCDATRARLRKSRGERAERKSDQPHIHYGNIGSANAVVRSSVKRNELHARHNIICLEMEAAGVMSDYQGLVIRGVCDYADSHKNKKWQSYAAATAAAYAKELLLLLPAGEGSSTASSLPGERDGIRGDRWYVGRNQFHNSGAGFMNVTTGSGFHVNNNAAGNQYNMPFYGHPSVLPQWPKY</sequence>
<dbReference type="EMBL" id="MU859468">
    <property type="protein sequence ID" value="KAK3946934.1"/>
    <property type="molecule type" value="Genomic_DNA"/>
</dbReference>
<comment type="caution">
    <text evidence="2">The sequence shown here is derived from an EMBL/GenBank/DDBJ whole genome shotgun (WGS) entry which is preliminary data.</text>
</comment>
<dbReference type="InterPro" id="IPR035994">
    <property type="entry name" value="Nucleoside_phosphorylase_sf"/>
</dbReference>
<dbReference type="SUPFAM" id="SSF53167">
    <property type="entry name" value="Purine and uridine phosphorylases"/>
    <property type="match status" value="1"/>
</dbReference>
<accession>A0AAN6NKT9</accession>
<gene>
    <name evidence="2" type="ORF">QBC32DRAFT_356131</name>
</gene>
<protein>
    <submittedName>
        <fullName evidence="2">Nucleoside phosphorylase domain-containing protein</fullName>
    </submittedName>
</protein>
<dbReference type="InterPro" id="IPR000845">
    <property type="entry name" value="Nucleoside_phosphorylase_d"/>
</dbReference>